<dbReference type="Gene3D" id="2.40.70.10">
    <property type="entry name" value="Acid Proteases"/>
    <property type="match status" value="1"/>
</dbReference>
<dbReference type="PANTHER" id="PTHR15503">
    <property type="entry name" value="LDOC1 RELATED"/>
    <property type="match status" value="1"/>
</dbReference>
<dbReference type="InterPro" id="IPR032567">
    <property type="entry name" value="RTL1-rel"/>
</dbReference>
<dbReference type="Proteomes" id="UP000288805">
    <property type="component" value="Unassembled WGS sequence"/>
</dbReference>
<sequence length="243" mass="27473">MLWRDRSLLWLWKAGTYGSGCPESRKFVFGKPKEENKDDRHKPKAQGRVFAMTHRDAQATSNVVTGTLQIHTLFARALIDPRSTHSFVSVSFAGLLGMPIDNMDFDLFVATPLGDSVVLDKIIRDCCVMIGYREMTVDLVLLDLQDFDVILGMDWLASYHASVDCFGKRVTFNIPGFLAYVVNEENDLKLEDIPIVKDYPDVFLEDLPSLPPDREVEFTIDLALGTTPISKALIGWRLWSLRS</sequence>
<dbReference type="InterPro" id="IPR021109">
    <property type="entry name" value="Peptidase_aspartic_dom_sf"/>
</dbReference>
<dbReference type="EMBL" id="QGNW01000301">
    <property type="protein sequence ID" value="RVW78154.1"/>
    <property type="molecule type" value="Genomic_DNA"/>
</dbReference>
<gene>
    <name evidence="1" type="ORF">CK203_049706</name>
</gene>
<reference evidence="1 2" key="1">
    <citation type="journal article" date="2018" name="PLoS Genet.">
        <title>Population sequencing reveals clonal diversity and ancestral inbreeding in the grapevine cultivar Chardonnay.</title>
        <authorList>
            <person name="Roach M.J."/>
            <person name="Johnson D.L."/>
            <person name="Bohlmann J."/>
            <person name="van Vuuren H.J."/>
            <person name="Jones S.J."/>
            <person name="Pretorius I.S."/>
            <person name="Schmidt S.A."/>
            <person name="Borneman A.R."/>
        </authorList>
    </citation>
    <scope>NUCLEOTIDE SEQUENCE [LARGE SCALE GENOMIC DNA]</scope>
    <source>
        <strain evidence="2">cv. Chardonnay</strain>
        <tissue evidence="1">Leaf</tissue>
    </source>
</reference>
<dbReference type="PANTHER" id="PTHR15503:SF45">
    <property type="entry name" value="RNA-DIRECTED DNA POLYMERASE HOMOLOG"/>
    <property type="match status" value="1"/>
</dbReference>
<dbReference type="CDD" id="cd00303">
    <property type="entry name" value="retropepsin_like"/>
    <property type="match status" value="1"/>
</dbReference>
<dbReference type="SUPFAM" id="SSF50630">
    <property type="entry name" value="Acid proteases"/>
    <property type="match status" value="1"/>
</dbReference>
<evidence type="ECO:0000313" key="2">
    <source>
        <dbReference type="Proteomes" id="UP000288805"/>
    </source>
</evidence>
<dbReference type="AlphaFoldDB" id="A0A438H0Q0"/>
<protein>
    <submittedName>
        <fullName evidence="1">Uncharacterized protein</fullName>
    </submittedName>
</protein>
<proteinExistence type="predicted"/>
<name>A0A438H0Q0_VITVI</name>
<organism evidence="1 2">
    <name type="scientific">Vitis vinifera</name>
    <name type="common">Grape</name>
    <dbReference type="NCBI Taxonomy" id="29760"/>
    <lineage>
        <taxon>Eukaryota</taxon>
        <taxon>Viridiplantae</taxon>
        <taxon>Streptophyta</taxon>
        <taxon>Embryophyta</taxon>
        <taxon>Tracheophyta</taxon>
        <taxon>Spermatophyta</taxon>
        <taxon>Magnoliopsida</taxon>
        <taxon>eudicotyledons</taxon>
        <taxon>Gunneridae</taxon>
        <taxon>Pentapetalae</taxon>
        <taxon>rosids</taxon>
        <taxon>Vitales</taxon>
        <taxon>Vitaceae</taxon>
        <taxon>Viteae</taxon>
        <taxon>Vitis</taxon>
    </lineage>
</organism>
<evidence type="ECO:0000313" key="1">
    <source>
        <dbReference type="EMBL" id="RVW78154.1"/>
    </source>
</evidence>
<comment type="caution">
    <text evidence="1">The sequence shown here is derived from an EMBL/GenBank/DDBJ whole genome shotgun (WGS) entry which is preliminary data.</text>
</comment>
<accession>A0A438H0Q0</accession>
<dbReference type="Pfam" id="PF08284">
    <property type="entry name" value="RVP_2"/>
    <property type="match status" value="1"/>
</dbReference>